<dbReference type="PANTHER" id="PTHR11516">
    <property type="entry name" value="PYRUVATE DEHYDROGENASE E1 COMPONENT, ALPHA SUBUNIT BACTERIAL AND ORGANELLAR"/>
    <property type="match status" value="1"/>
</dbReference>
<dbReference type="Pfam" id="PF00676">
    <property type="entry name" value="E1_dh"/>
    <property type="match status" value="1"/>
</dbReference>
<evidence type="ECO:0000256" key="2">
    <source>
        <dbReference type="ARBA" id="ARBA00023002"/>
    </source>
</evidence>
<dbReference type="PANTHER" id="PTHR11516:SF60">
    <property type="entry name" value="PYRUVATE DEHYDROGENASE E1 COMPONENT SUBUNIT ALPHA"/>
    <property type="match status" value="1"/>
</dbReference>
<evidence type="ECO:0000256" key="3">
    <source>
        <dbReference type="ARBA" id="ARBA00023052"/>
    </source>
</evidence>
<dbReference type="EMBL" id="FNKX01000002">
    <property type="protein sequence ID" value="SDR53365.1"/>
    <property type="molecule type" value="Genomic_DNA"/>
</dbReference>
<dbReference type="InterPro" id="IPR050642">
    <property type="entry name" value="PDH_E1_Alpha_Subunit"/>
</dbReference>
<dbReference type="InterPro" id="IPR029061">
    <property type="entry name" value="THDP-binding"/>
</dbReference>
<dbReference type="AlphaFoldDB" id="A0A1H1JUS4"/>
<dbReference type="CDD" id="cd02000">
    <property type="entry name" value="TPP_E1_PDC_ADC_BCADC"/>
    <property type="match status" value="1"/>
</dbReference>
<proteinExistence type="predicted"/>
<keyword evidence="2" id="KW-0560">Oxidoreductase</keyword>
<dbReference type="STRING" id="157910.SAMN05445850_5673"/>
<organism evidence="5 6">
    <name type="scientific">Paraburkholderia tuberum</name>
    <dbReference type="NCBI Taxonomy" id="157910"/>
    <lineage>
        <taxon>Bacteria</taxon>
        <taxon>Pseudomonadati</taxon>
        <taxon>Pseudomonadota</taxon>
        <taxon>Betaproteobacteria</taxon>
        <taxon>Burkholderiales</taxon>
        <taxon>Burkholderiaceae</taxon>
        <taxon>Paraburkholderia</taxon>
    </lineage>
</organism>
<name>A0A1H1JUS4_9BURK</name>
<protein>
    <submittedName>
        <fullName evidence="5">Pyruvate dehydrogenase E1 component alpha subunit</fullName>
    </submittedName>
</protein>
<dbReference type="RefSeq" id="WP_090808816.1">
    <property type="nucleotide sequence ID" value="NZ_FNKX01000002.1"/>
</dbReference>
<dbReference type="Proteomes" id="UP000199365">
    <property type="component" value="Unassembled WGS sequence"/>
</dbReference>
<keyword evidence="3" id="KW-0786">Thiamine pyrophosphate</keyword>
<evidence type="ECO:0000259" key="4">
    <source>
        <dbReference type="Pfam" id="PF00676"/>
    </source>
</evidence>
<evidence type="ECO:0000313" key="6">
    <source>
        <dbReference type="Proteomes" id="UP000199365"/>
    </source>
</evidence>
<dbReference type="InterPro" id="IPR001017">
    <property type="entry name" value="DH_E1"/>
</dbReference>
<dbReference type="SUPFAM" id="SSF52518">
    <property type="entry name" value="Thiamin diphosphate-binding fold (THDP-binding)"/>
    <property type="match status" value="1"/>
</dbReference>
<dbReference type="GO" id="GO:0004739">
    <property type="term" value="F:pyruvate dehydrogenase (acetyl-transferring) activity"/>
    <property type="evidence" value="ECO:0007669"/>
    <property type="project" value="TreeGrafter"/>
</dbReference>
<dbReference type="Gene3D" id="3.40.50.970">
    <property type="match status" value="1"/>
</dbReference>
<reference evidence="6" key="1">
    <citation type="submission" date="2016-10" db="EMBL/GenBank/DDBJ databases">
        <authorList>
            <person name="Varghese N."/>
            <person name="Submissions S."/>
        </authorList>
    </citation>
    <scope>NUCLEOTIDE SEQUENCE [LARGE SCALE GENOMIC DNA]</scope>
    <source>
        <strain evidence="6">DUS833</strain>
    </source>
</reference>
<keyword evidence="5" id="KW-0670">Pyruvate</keyword>
<evidence type="ECO:0000256" key="1">
    <source>
        <dbReference type="ARBA" id="ARBA00001964"/>
    </source>
</evidence>
<gene>
    <name evidence="5" type="ORF">SAMN05445850_5673</name>
</gene>
<comment type="cofactor">
    <cofactor evidence="1">
        <name>thiamine diphosphate</name>
        <dbReference type="ChEBI" id="CHEBI:58937"/>
    </cofactor>
</comment>
<sequence>MNAYQPPSSEVLVDIYRRMALIKQNDERFRAVIKAGKLVMPYYSPRGQEVIPSAMSVCLTDDDYICTIYRGVHDMIAKGVPLKELWAELGGRVTGTCKGKGGPMHVTHPASGVMVTTGIVGSSMPIANGLALAAQIRGESRVAVAYFGDGASNIGAFHESLNMASVWKLPVIFVCQNNGYAEHTKYAYGTSVPNIAQRAVAYQMPGITVNGNDPIQMHKAAHEAVERARNGGGPTLIEANTFRFQGHVFGDPDAYMDKHEKAAWLAKDPVPLFRQWLIDAKHATEEQLVAMEADHEAQIDAAVEFTLSSEYPDVAELRRDIFKDEVLA</sequence>
<keyword evidence="6" id="KW-1185">Reference proteome</keyword>
<evidence type="ECO:0000313" key="5">
    <source>
        <dbReference type="EMBL" id="SDR53365.1"/>
    </source>
</evidence>
<dbReference type="GO" id="GO:0006086">
    <property type="term" value="P:pyruvate decarboxylation to acetyl-CoA"/>
    <property type="evidence" value="ECO:0007669"/>
    <property type="project" value="TreeGrafter"/>
</dbReference>
<feature type="domain" description="Dehydrogenase E1 component" evidence="4">
    <location>
        <begin position="17"/>
        <end position="312"/>
    </location>
</feature>
<accession>A0A1H1JUS4</accession>